<name>A0A1H3BBQ3_ACIFE</name>
<evidence type="ECO:0000313" key="2">
    <source>
        <dbReference type="Proteomes" id="UP000182379"/>
    </source>
</evidence>
<dbReference type="AlphaFoldDB" id="A0A1H3BBQ3"/>
<accession>A0A1H3BBQ3</accession>
<gene>
    <name evidence="1" type="ORF">SAMN05216495_1382</name>
</gene>
<proteinExistence type="predicted"/>
<sequence>MSFVLEEDMDFGTVETAVYGYVNFCQGPDFYEFQMRTAGPEWSIGMP</sequence>
<protein>
    <submittedName>
        <fullName evidence="1">Uncharacterized protein</fullName>
    </submittedName>
</protein>
<dbReference type="RefSeq" id="WP_176767986.1">
    <property type="nucleotide sequence ID" value="NZ_FNOP01000038.1"/>
</dbReference>
<dbReference type="EMBL" id="FNOP01000038">
    <property type="protein sequence ID" value="SDX39071.1"/>
    <property type="molecule type" value="Genomic_DNA"/>
</dbReference>
<comment type="caution">
    <text evidence="1">The sequence shown here is derived from an EMBL/GenBank/DDBJ whole genome shotgun (WGS) entry which is preliminary data.</text>
</comment>
<dbReference type="Proteomes" id="UP000182379">
    <property type="component" value="Unassembled WGS sequence"/>
</dbReference>
<evidence type="ECO:0000313" key="1">
    <source>
        <dbReference type="EMBL" id="SDX39071.1"/>
    </source>
</evidence>
<organism evidence="1 2">
    <name type="scientific">Acidaminococcus fermentans</name>
    <dbReference type="NCBI Taxonomy" id="905"/>
    <lineage>
        <taxon>Bacteria</taxon>
        <taxon>Bacillati</taxon>
        <taxon>Bacillota</taxon>
        <taxon>Negativicutes</taxon>
        <taxon>Acidaminococcales</taxon>
        <taxon>Acidaminococcaceae</taxon>
        <taxon>Acidaminococcus</taxon>
    </lineage>
</organism>
<reference evidence="1 2" key="1">
    <citation type="submission" date="2016-10" db="EMBL/GenBank/DDBJ databases">
        <authorList>
            <person name="Varghese N."/>
            <person name="Submissions S."/>
        </authorList>
    </citation>
    <scope>NUCLEOTIDE SEQUENCE [LARGE SCALE GENOMIC DNA]</scope>
    <source>
        <strain evidence="1 2">WCC6</strain>
    </source>
</reference>